<sequence length="131" mass="15461">MFWLDRVRNTASITNYKTPLIPEHVEHCLHQSRANPEHVIFLKNNVIHRPNYALKSWLLCYLSRTGVMSPEGVLKLHVAMKNVAKQDRDLVEKIIDKCLFKTPHEPVETAWKYLSCFRKNQPQYARQINHI</sequence>
<dbReference type="GO" id="GO:0005549">
    <property type="term" value="F:odorant binding"/>
    <property type="evidence" value="ECO:0007669"/>
    <property type="project" value="InterPro"/>
</dbReference>
<dbReference type="AlphaFoldDB" id="A0A8J2QPZ1"/>
<dbReference type="SMART" id="SM00708">
    <property type="entry name" value="PhBP"/>
    <property type="match status" value="1"/>
</dbReference>
<dbReference type="Gene3D" id="1.10.238.20">
    <property type="entry name" value="Pheromone/general odorant binding protein domain"/>
    <property type="match status" value="1"/>
</dbReference>
<name>A0A8J2QPZ1_9NEOP</name>
<dbReference type="CDD" id="cd23992">
    <property type="entry name" value="PBP_GOBP"/>
    <property type="match status" value="1"/>
</dbReference>
<comment type="caution">
    <text evidence="1">The sequence shown here is derived from an EMBL/GenBank/DDBJ whole genome shotgun (WGS) entry which is preliminary data.</text>
</comment>
<dbReference type="Pfam" id="PF01395">
    <property type="entry name" value="PBP_GOBP"/>
    <property type="match status" value="1"/>
</dbReference>
<gene>
    <name evidence="1" type="ORF">DCHRY22_LOCUS7946</name>
</gene>
<accession>A0A8J2QPZ1</accession>
<dbReference type="InterPro" id="IPR036728">
    <property type="entry name" value="PBP_GOBP_sf"/>
</dbReference>
<proteinExistence type="predicted"/>
<evidence type="ECO:0000313" key="2">
    <source>
        <dbReference type="Proteomes" id="UP000789524"/>
    </source>
</evidence>
<dbReference type="OrthoDB" id="7425177at2759"/>
<organism evidence="1 2">
    <name type="scientific">Danaus chrysippus</name>
    <name type="common">African queen</name>
    <dbReference type="NCBI Taxonomy" id="151541"/>
    <lineage>
        <taxon>Eukaryota</taxon>
        <taxon>Metazoa</taxon>
        <taxon>Ecdysozoa</taxon>
        <taxon>Arthropoda</taxon>
        <taxon>Hexapoda</taxon>
        <taxon>Insecta</taxon>
        <taxon>Pterygota</taxon>
        <taxon>Neoptera</taxon>
        <taxon>Endopterygota</taxon>
        <taxon>Lepidoptera</taxon>
        <taxon>Glossata</taxon>
        <taxon>Ditrysia</taxon>
        <taxon>Papilionoidea</taxon>
        <taxon>Nymphalidae</taxon>
        <taxon>Danainae</taxon>
        <taxon>Danaini</taxon>
        <taxon>Danaina</taxon>
        <taxon>Danaus</taxon>
        <taxon>Anosia</taxon>
    </lineage>
</organism>
<dbReference type="InterPro" id="IPR006170">
    <property type="entry name" value="PBP/GOBP"/>
</dbReference>
<protein>
    <submittedName>
        <fullName evidence="1">(African queen) hypothetical protein</fullName>
    </submittedName>
</protein>
<dbReference type="SUPFAM" id="SSF47565">
    <property type="entry name" value="Insect pheromone/odorant-binding proteins"/>
    <property type="match status" value="1"/>
</dbReference>
<reference evidence="1" key="1">
    <citation type="submission" date="2021-09" db="EMBL/GenBank/DDBJ databases">
        <authorList>
            <person name="Martin H S."/>
        </authorList>
    </citation>
    <scope>NUCLEOTIDE SEQUENCE</scope>
</reference>
<dbReference type="EMBL" id="CAKASE010000059">
    <property type="protein sequence ID" value="CAG9567840.1"/>
    <property type="molecule type" value="Genomic_DNA"/>
</dbReference>
<keyword evidence="2" id="KW-1185">Reference proteome</keyword>
<evidence type="ECO:0000313" key="1">
    <source>
        <dbReference type="EMBL" id="CAG9567840.1"/>
    </source>
</evidence>
<dbReference type="Proteomes" id="UP000789524">
    <property type="component" value="Unassembled WGS sequence"/>
</dbReference>